<feature type="transmembrane region" description="Helical" evidence="1">
    <location>
        <begin position="16"/>
        <end position="38"/>
    </location>
</feature>
<organism evidence="2 3">
    <name type="scientific">Pisolithus tinctorius Marx 270</name>
    <dbReference type="NCBI Taxonomy" id="870435"/>
    <lineage>
        <taxon>Eukaryota</taxon>
        <taxon>Fungi</taxon>
        <taxon>Dikarya</taxon>
        <taxon>Basidiomycota</taxon>
        <taxon>Agaricomycotina</taxon>
        <taxon>Agaricomycetes</taxon>
        <taxon>Agaricomycetidae</taxon>
        <taxon>Boletales</taxon>
        <taxon>Sclerodermatineae</taxon>
        <taxon>Pisolithaceae</taxon>
        <taxon>Pisolithus</taxon>
    </lineage>
</organism>
<keyword evidence="3" id="KW-1185">Reference proteome</keyword>
<dbReference type="AlphaFoldDB" id="A0A0C3PRS6"/>
<dbReference type="HOGENOM" id="CLU_046025_16_1_1"/>
<keyword evidence="1" id="KW-0812">Transmembrane</keyword>
<protein>
    <recommendedName>
        <fullName evidence="4">EXS domain-containing protein</fullName>
    </recommendedName>
</protein>
<evidence type="ECO:0008006" key="4">
    <source>
        <dbReference type="Google" id="ProtNLM"/>
    </source>
</evidence>
<sequence length="148" mass="17294">MENDSSVVRELMESPLICAFFAMLLYGVNCAQLLFYFQNYPDDTVLLKCWVTIVWILDTLHSGFAVSFLKGYLIDDFGNITVIRIIRWDLVATYAVGYVIVMMVNAFYIWRVWKISRNVWIVCSLFVINVARLGTSLTFRRHLRLITF</sequence>
<keyword evidence="1" id="KW-0472">Membrane</keyword>
<gene>
    <name evidence="2" type="ORF">M404DRAFT_840567</name>
</gene>
<reference evidence="3" key="2">
    <citation type="submission" date="2015-01" db="EMBL/GenBank/DDBJ databases">
        <title>Evolutionary Origins and Diversification of the Mycorrhizal Mutualists.</title>
        <authorList>
            <consortium name="DOE Joint Genome Institute"/>
            <consortium name="Mycorrhizal Genomics Consortium"/>
            <person name="Kohler A."/>
            <person name="Kuo A."/>
            <person name="Nagy L.G."/>
            <person name="Floudas D."/>
            <person name="Copeland A."/>
            <person name="Barry K.W."/>
            <person name="Cichocki N."/>
            <person name="Veneault-Fourrey C."/>
            <person name="LaButti K."/>
            <person name="Lindquist E.A."/>
            <person name="Lipzen A."/>
            <person name="Lundell T."/>
            <person name="Morin E."/>
            <person name="Murat C."/>
            <person name="Riley R."/>
            <person name="Ohm R."/>
            <person name="Sun H."/>
            <person name="Tunlid A."/>
            <person name="Henrissat B."/>
            <person name="Grigoriev I.V."/>
            <person name="Hibbett D.S."/>
            <person name="Martin F."/>
        </authorList>
    </citation>
    <scope>NUCLEOTIDE SEQUENCE [LARGE SCALE GENOMIC DNA]</scope>
    <source>
        <strain evidence="3">Marx 270</strain>
    </source>
</reference>
<dbReference type="PANTHER" id="PTHR40465:SF1">
    <property type="entry name" value="DUF6534 DOMAIN-CONTAINING PROTEIN"/>
    <property type="match status" value="1"/>
</dbReference>
<name>A0A0C3PRS6_PISTI</name>
<accession>A0A0C3PRS6</accession>
<proteinExistence type="predicted"/>
<feature type="transmembrane region" description="Helical" evidence="1">
    <location>
        <begin position="50"/>
        <end position="69"/>
    </location>
</feature>
<dbReference type="PANTHER" id="PTHR40465">
    <property type="entry name" value="CHROMOSOME 1, WHOLE GENOME SHOTGUN SEQUENCE"/>
    <property type="match status" value="1"/>
</dbReference>
<evidence type="ECO:0000313" key="2">
    <source>
        <dbReference type="EMBL" id="KIO11309.1"/>
    </source>
</evidence>
<feature type="transmembrane region" description="Helical" evidence="1">
    <location>
        <begin position="90"/>
        <end position="113"/>
    </location>
</feature>
<evidence type="ECO:0000256" key="1">
    <source>
        <dbReference type="SAM" id="Phobius"/>
    </source>
</evidence>
<dbReference type="EMBL" id="KN831950">
    <property type="protein sequence ID" value="KIO11309.1"/>
    <property type="molecule type" value="Genomic_DNA"/>
</dbReference>
<keyword evidence="1" id="KW-1133">Transmembrane helix</keyword>
<dbReference type="Proteomes" id="UP000054217">
    <property type="component" value="Unassembled WGS sequence"/>
</dbReference>
<evidence type="ECO:0000313" key="3">
    <source>
        <dbReference type="Proteomes" id="UP000054217"/>
    </source>
</evidence>
<feature type="transmembrane region" description="Helical" evidence="1">
    <location>
        <begin position="119"/>
        <end position="139"/>
    </location>
</feature>
<dbReference type="OrthoDB" id="2562493at2759"/>
<reference evidence="2 3" key="1">
    <citation type="submission" date="2014-04" db="EMBL/GenBank/DDBJ databases">
        <authorList>
            <consortium name="DOE Joint Genome Institute"/>
            <person name="Kuo A."/>
            <person name="Kohler A."/>
            <person name="Costa M.D."/>
            <person name="Nagy L.G."/>
            <person name="Floudas D."/>
            <person name="Copeland A."/>
            <person name="Barry K.W."/>
            <person name="Cichocki N."/>
            <person name="Veneault-Fourrey C."/>
            <person name="LaButti K."/>
            <person name="Lindquist E.A."/>
            <person name="Lipzen A."/>
            <person name="Lundell T."/>
            <person name="Morin E."/>
            <person name="Murat C."/>
            <person name="Sun H."/>
            <person name="Tunlid A."/>
            <person name="Henrissat B."/>
            <person name="Grigoriev I.V."/>
            <person name="Hibbett D.S."/>
            <person name="Martin F."/>
            <person name="Nordberg H.P."/>
            <person name="Cantor M.N."/>
            <person name="Hua S.X."/>
        </authorList>
    </citation>
    <scope>NUCLEOTIDE SEQUENCE [LARGE SCALE GENOMIC DNA]</scope>
    <source>
        <strain evidence="2 3">Marx 270</strain>
    </source>
</reference>
<dbReference type="InParanoid" id="A0A0C3PRS6"/>